<sequence>MIIKSSNMVFISFSDKYTEEENALKQKYEKLKRKPEPTVAPSLVSALKRNAHDVGAKDAKKVIESLKRTGALPQIKIPEQKVLMSGFKRSKAAERIGASKPPPAKKPDRTQADLEKEREVVSYEDVF</sequence>
<protein>
    <submittedName>
        <fullName evidence="2">Uncharacterized protein</fullName>
    </submittedName>
</protein>
<feature type="compositionally biased region" description="Basic and acidic residues" evidence="1">
    <location>
        <begin position="105"/>
        <end position="121"/>
    </location>
</feature>
<evidence type="ECO:0000313" key="3">
    <source>
        <dbReference type="Proteomes" id="UP000825002"/>
    </source>
</evidence>
<gene>
    <name evidence="2" type="ORF">GZH46_01044</name>
</gene>
<evidence type="ECO:0000313" key="2">
    <source>
        <dbReference type="EMBL" id="KAG9510414.1"/>
    </source>
</evidence>
<accession>A0ABQ7SAG7</accession>
<reference evidence="2 3" key="1">
    <citation type="submission" date="2020-10" db="EMBL/GenBank/DDBJ databases">
        <authorList>
            <person name="Klimov P.B."/>
            <person name="Dyachkov S.M."/>
            <person name="Chetverikov P.E."/>
        </authorList>
    </citation>
    <scope>NUCLEOTIDE SEQUENCE [LARGE SCALE GENOMIC DNA]</scope>
    <source>
        <strain evidence="2">BMOC 18-1129-001#AD2665</strain>
        <tissue evidence="2">Entire mites</tissue>
    </source>
</reference>
<feature type="region of interest" description="Disordered" evidence="1">
    <location>
        <begin position="90"/>
        <end position="127"/>
    </location>
</feature>
<dbReference type="Proteomes" id="UP000825002">
    <property type="component" value="Unassembled WGS sequence"/>
</dbReference>
<feature type="non-terminal residue" evidence="2">
    <location>
        <position position="127"/>
    </location>
</feature>
<organism evidence="2 3">
    <name type="scientific">Fragariocoptes setiger</name>
    <dbReference type="NCBI Taxonomy" id="1670756"/>
    <lineage>
        <taxon>Eukaryota</taxon>
        <taxon>Metazoa</taxon>
        <taxon>Ecdysozoa</taxon>
        <taxon>Arthropoda</taxon>
        <taxon>Chelicerata</taxon>
        <taxon>Arachnida</taxon>
        <taxon>Acari</taxon>
        <taxon>Acariformes</taxon>
        <taxon>Trombidiformes</taxon>
        <taxon>Prostigmata</taxon>
        <taxon>Eupodina</taxon>
        <taxon>Eriophyoidea</taxon>
        <taxon>Phytoptidae</taxon>
        <taxon>Fragariocoptes</taxon>
    </lineage>
</organism>
<evidence type="ECO:0000256" key="1">
    <source>
        <dbReference type="SAM" id="MobiDB-lite"/>
    </source>
</evidence>
<dbReference type="EMBL" id="JAIFTH010000151">
    <property type="protein sequence ID" value="KAG9510414.1"/>
    <property type="molecule type" value="Genomic_DNA"/>
</dbReference>
<name>A0ABQ7SAG7_9ACAR</name>
<keyword evidence="3" id="KW-1185">Reference proteome</keyword>
<proteinExistence type="predicted"/>
<comment type="caution">
    <text evidence="2">The sequence shown here is derived from an EMBL/GenBank/DDBJ whole genome shotgun (WGS) entry which is preliminary data.</text>
</comment>